<gene>
    <name evidence="1" type="ORF">FOL46_001248</name>
</gene>
<dbReference type="EMBL" id="JABANN010001346">
    <property type="protein sequence ID" value="KAF4650060.1"/>
    <property type="molecule type" value="Genomic_DNA"/>
</dbReference>
<comment type="caution">
    <text evidence="1">The sequence shown here is derived from an EMBL/GenBank/DDBJ whole genome shotgun (WGS) entry which is preliminary data.</text>
</comment>
<proteinExistence type="predicted"/>
<dbReference type="Proteomes" id="UP000572268">
    <property type="component" value="Unassembled WGS sequence"/>
</dbReference>
<dbReference type="AlphaFoldDB" id="A0A7J6KSM8"/>
<sequence length="97" mass="10823">MANNTLSLASFDKAVHLAPTIIKRWLKTTSFPPSVLSYLGVSREDDAALEQVLRGLQGSTENEIFLCDYLLKDRVDLCNADELEKSLEETTEEGCDE</sequence>
<organism evidence="1 2">
    <name type="scientific">Perkinsus olseni</name>
    <name type="common">Perkinsus atlanticus</name>
    <dbReference type="NCBI Taxonomy" id="32597"/>
    <lineage>
        <taxon>Eukaryota</taxon>
        <taxon>Sar</taxon>
        <taxon>Alveolata</taxon>
        <taxon>Perkinsozoa</taxon>
        <taxon>Perkinsea</taxon>
        <taxon>Perkinsida</taxon>
        <taxon>Perkinsidae</taxon>
        <taxon>Perkinsus</taxon>
    </lineage>
</organism>
<evidence type="ECO:0000313" key="2">
    <source>
        <dbReference type="Proteomes" id="UP000572268"/>
    </source>
</evidence>
<protein>
    <submittedName>
        <fullName evidence="1">Uncharacterized protein</fullName>
    </submittedName>
</protein>
<evidence type="ECO:0000313" key="1">
    <source>
        <dbReference type="EMBL" id="KAF4650060.1"/>
    </source>
</evidence>
<accession>A0A7J6KSM8</accession>
<reference evidence="1 2" key="1">
    <citation type="submission" date="2020-04" db="EMBL/GenBank/DDBJ databases">
        <title>Perkinsus olseni comparative genomics.</title>
        <authorList>
            <person name="Bogema D.R."/>
        </authorList>
    </citation>
    <scope>NUCLEOTIDE SEQUENCE [LARGE SCALE GENOMIC DNA]</scope>
    <source>
        <strain evidence="1">ATCC PRA-31</strain>
    </source>
</reference>
<name>A0A7J6KSM8_PEROL</name>